<reference evidence="1" key="2">
    <citation type="submission" date="2017-06" db="EMBL/GenBank/DDBJ databases">
        <title>WGS assembly of Brachypodium distachyon.</title>
        <authorList>
            <consortium name="The International Brachypodium Initiative"/>
            <person name="Lucas S."/>
            <person name="Harmon-Smith M."/>
            <person name="Lail K."/>
            <person name="Tice H."/>
            <person name="Grimwood J."/>
            <person name="Bruce D."/>
            <person name="Barry K."/>
            <person name="Shu S."/>
            <person name="Lindquist E."/>
            <person name="Wang M."/>
            <person name="Pitluck S."/>
            <person name="Vogel J.P."/>
            <person name="Garvin D.F."/>
            <person name="Mockler T.C."/>
            <person name="Schmutz J."/>
            <person name="Rokhsar D."/>
            <person name="Bevan M.W."/>
        </authorList>
    </citation>
    <scope>NUCLEOTIDE SEQUENCE</scope>
    <source>
        <strain evidence="1">Bd21</strain>
    </source>
</reference>
<dbReference type="EMBL" id="CM000882">
    <property type="protein sequence ID" value="KQJ94315.1"/>
    <property type="molecule type" value="Genomic_DNA"/>
</dbReference>
<name>A0A0Q3I1G1_BRADI</name>
<protein>
    <submittedName>
        <fullName evidence="1 2">Uncharacterized protein</fullName>
    </submittedName>
</protein>
<organism evidence="1">
    <name type="scientific">Brachypodium distachyon</name>
    <name type="common">Purple false brome</name>
    <name type="synonym">Trachynia distachya</name>
    <dbReference type="NCBI Taxonomy" id="15368"/>
    <lineage>
        <taxon>Eukaryota</taxon>
        <taxon>Viridiplantae</taxon>
        <taxon>Streptophyta</taxon>
        <taxon>Embryophyta</taxon>
        <taxon>Tracheophyta</taxon>
        <taxon>Spermatophyta</taxon>
        <taxon>Magnoliopsida</taxon>
        <taxon>Liliopsida</taxon>
        <taxon>Poales</taxon>
        <taxon>Poaceae</taxon>
        <taxon>BOP clade</taxon>
        <taxon>Pooideae</taxon>
        <taxon>Stipodae</taxon>
        <taxon>Brachypodieae</taxon>
        <taxon>Brachypodium</taxon>
    </lineage>
</organism>
<dbReference type="Proteomes" id="UP000008810">
    <property type="component" value="Chromosome 3"/>
</dbReference>
<dbReference type="EnsemblPlants" id="KQJ94315">
    <property type="protein sequence ID" value="KQJ94315"/>
    <property type="gene ID" value="BRADI_3g09825v3"/>
</dbReference>
<gene>
    <name evidence="1" type="ORF">BRADI_3g09825v3</name>
</gene>
<sequence length="54" mass="6189">MSWLGKERESEVRAGWSSESTCGEMMVLMVMVASAERRSLKSAYHRIYPSFSSR</sequence>
<evidence type="ECO:0000313" key="1">
    <source>
        <dbReference type="EMBL" id="KQJ94315.1"/>
    </source>
</evidence>
<dbReference type="InParanoid" id="A0A0Q3I1G1"/>
<reference evidence="1 2" key="1">
    <citation type="journal article" date="2010" name="Nature">
        <title>Genome sequencing and analysis of the model grass Brachypodium distachyon.</title>
        <authorList>
            <consortium name="International Brachypodium Initiative"/>
        </authorList>
    </citation>
    <scope>NUCLEOTIDE SEQUENCE [LARGE SCALE GENOMIC DNA]</scope>
    <source>
        <strain evidence="1 2">Bd21</strain>
    </source>
</reference>
<evidence type="ECO:0000313" key="2">
    <source>
        <dbReference type="EnsemblPlants" id="KQJ94315"/>
    </source>
</evidence>
<dbReference type="AlphaFoldDB" id="A0A0Q3I1G1"/>
<reference evidence="2" key="3">
    <citation type="submission" date="2018-08" db="UniProtKB">
        <authorList>
            <consortium name="EnsemblPlants"/>
        </authorList>
    </citation>
    <scope>IDENTIFICATION</scope>
    <source>
        <strain evidence="2">cv. Bd21</strain>
    </source>
</reference>
<proteinExistence type="predicted"/>
<dbReference type="Gramene" id="KQJ94315">
    <property type="protein sequence ID" value="KQJ94315"/>
    <property type="gene ID" value="BRADI_3g09825v3"/>
</dbReference>
<accession>A0A0Q3I1G1</accession>
<evidence type="ECO:0000313" key="3">
    <source>
        <dbReference type="Proteomes" id="UP000008810"/>
    </source>
</evidence>
<keyword evidence="3" id="KW-1185">Reference proteome</keyword>